<evidence type="ECO:0000256" key="4">
    <source>
        <dbReference type="ARBA" id="ARBA00022989"/>
    </source>
</evidence>
<evidence type="ECO:0000256" key="1">
    <source>
        <dbReference type="ARBA" id="ARBA00004651"/>
    </source>
</evidence>
<dbReference type="RefSeq" id="WP_270680731.1">
    <property type="nucleotide sequence ID" value="NZ_JAQFWP010000072.1"/>
</dbReference>
<reference evidence="8" key="1">
    <citation type="submission" date="2023-01" db="EMBL/GenBank/DDBJ databases">
        <title>Draft genome sequence of Nocardiopsis sp. LSu2-4 isolated from halophytes.</title>
        <authorList>
            <person name="Duangmal K."/>
            <person name="Chantavorakit T."/>
        </authorList>
    </citation>
    <scope>NUCLEOTIDE SEQUENCE</scope>
    <source>
        <strain evidence="8">LSu2-4</strain>
    </source>
</reference>
<evidence type="ECO:0000259" key="7">
    <source>
        <dbReference type="Pfam" id="PF06271"/>
    </source>
</evidence>
<evidence type="ECO:0000256" key="3">
    <source>
        <dbReference type="ARBA" id="ARBA00022692"/>
    </source>
</evidence>
<dbReference type="InterPro" id="IPR010432">
    <property type="entry name" value="RDD"/>
</dbReference>
<keyword evidence="5 6" id="KW-0472">Membrane</keyword>
<feature type="domain" description="RDD" evidence="7">
    <location>
        <begin position="9"/>
        <end position="149"/>
    </location>
</feature>
<keyword evidence="3 6" id="KW-0812">Transmembrane</keyword>
<evidence type="ECO:0000256" key="5">
    <source>
        <dbReference type="ARBA" id="ARBA00023136"/>
    </source>
</evidence>
<evidence type="ECO:0000313" key="9">
    <source>
        <dbReference type="Proteomes" id="UP001165685"/>
    </source>
</evidence>
<feature type="transmembrane region" description="Helical" evidence="6">
    <location>
        <begin position="56"/>
        <end position="78"/>
    </location>
</feature>
<comment type="caution">
    <text evidence="8">The sequence shown here is derived from an EMBL/GenBank/DDBJ whole genome shotgun (WGS) entry which is preliminary data.</text>
</comment>
<dbReference type="Proteomes" id="UP001165685">
    <property type="component" value="Unassembled WGS sequence"/>
</dbReference>
<accession>A0ABT4TUM3</accession>
<dbReference type="PANTHER" id="PTHR36115">
    <property type="entry name" value="PROLINE-RICH ANTIGEN HOMOLOG-RELATED"/>
    <property type="match status" value="1"/>
</dbReference>
<sequence>MESTEREWPLFGRRAVARVVDLVIATGINLAVTAGLDPVLPGGADAVDPTVVGAVALSVAAFAVYAGYEVVMTGVYGATPGKLLAKVRLDPGPPEPRAVLIRSAVLFGYLLVYYIPLLNLLALMASVYAVFSALIDRPGHRGLHDRLAGTSVVPRVGKVGA</sequence>
<gene>
    <name evidence="8" type="ORF">O4U47_26645</name>
</gene>
<evidence type="ECO:0000256" key="6">
    <source>
        <dbReference type="SAM" id="Phobius"/>
    </source>
</evidence>
<protein>
    <submittedName>
        <fullName evidence="8">RDD family protein</fullName>
    </submittedName>
</protein>
<keyword evidence="2" id="KW-1003">Cell membrane</keyword>
<evidence type="ECO:0000313" key="8">
    <source>
        <dbReference type="EMBL" id="MDA2808116.1"/>
    </source>
</evidence>
<dbReference type="EMBL" id="JAQFWP010000072">
    <property type="protein sequence ID" value="MDA2808116.1"/>
    <property type="molecule type" value="Genomic_DNA"/>
</dbReference>
<dbReference type="InterPro" id="IPR051791">
    <property type="entry name" value="Pra-immunoreactive"/>
</dbReference>
<organism evidence="8 9">
    <name type="scientific">Nocardiopsis suaedae</name>
    <dbReference type="NCBI Taxonomy" id="3018444"/>
    <lineage>
        <taxon>Bacteria</taxon>
        <taxon>Bacillati</taxon>
        <taxon>Actinomycetota</taxon>
        <taxon>Actinomycetes</taxon>
        <taxon>Streptosporangiales</taxon>
        <taxon>Nocardiopsidaceae</taxon>
        <taxon>Nocardiopsis</taxon>
    </lineage>
</organism>
<proteinExistence type="predicted"/>
<evidence type="ECO:0000256" key="2">
    <source>
        <dbReference type="ARBA" id="ARBA00022475"/>
    </source>
</evidence>
<name>A0ABT4TUM3_9ACTN</name>
<feature type="transmembrane region" description="Helical" evidence="6">
    <location>
        <begin position="15"/>
        <end position="36"/>
    </location>
</feature>
<keyword evidence="9" id="KW-1185">Reference proteome</keyword>
<dbReference type="Pfam" id="PF06271">
    <property type="entry name" value="RDD"/>
    <property type="match status" value="1"/>
</dbReference>
<comment type="subcellular location">
    <subcellularLocation>
        <location evidence="1">Cell membrane</location>
        <topology evidence="1">Multi-pass membrane protein</topology>
    </subcellularLocation>
</comment>
<keyword evidence="4 6" id="KW-1133">Transmembrane helix</keyword>